<sequence length="64" mass="6944">ARAAVAARTAAAEAGVRVGCFRPPSVPNGISRLRITVHAGLDADRWARATDVLERIVTDHRRRL</sequence>
<feature type="non-terminal residue" evidence="1">
    <location>
        <position position="1"/>
    </location>
</feature>
<accession>A0A073B2H4</accession>
<reference evidence="1 2" key="1">
    <citation type="submission" date="2014-06" db="EMBL/GenBank/DDBJ databases">
        <title>Saccharopolyspora rectivirgula DSM-43113 Genome sequencing.</title>
        <authorList>
            <person name="Barrera C."/>
            <person name="Millon L."/>
            <person name="Rognon B."/>
            <person name="Zaugg C."/>
            <person name="Monod M."/>
        </authorList>
    </citation>
    <scope>NUCLEOTIDE SEQUENCE [LARGE SCALE GENOMIC DNA]</scope>
    <source>
        <strain evidence="1 2">DSM 43113</strain>
    </source>
</reference>
<proteinExistence type="predicted"/>
<dbReference type="InterPro" id="IPR015424">
    <property type="entry name" value="PyrdxlP-dep_Trfase"/>
</dbReference>
<gene>
    <name evidence="1" type="ORF">GU90_00495</name>
</gene>
<dbReference type="AlphaFoldDB" id="A0A073B2H4"/>
<dbReference type="EMBL" id="JNVU01000002">
    <property type="protein sequence ID" value="KEI46163.1"/>
    <property type="molecule type" value="Genomic_DNA"/>
</dbReference>
<dbReference type="SUPFAM" id="SSF53383">
    <property type="entry name" value="PLP-dependent transferases"/>
    <property type="match status" value="1"/>
</dbReference>
<dbReference type="InterPro" id="IPR015422">
    <property type="entry name" value="PyrdxlP-dep_Trfase_small"/>
</dbReference>
<dbReference type="Gene3D" id="3.90.1150.10">
    <property type="entry name" value="Aspartate Aminotransferase, domain 1"/>
    <property type="match status" value="1"/>
</dbReference>
<evidence type="ECO:0000313" key="1">
    <source>
        <dbReference type="EMBL" id="KEI46163.1"/>
    </source>
</evidence>
<dbReference type="eggNOG" id="COG0156">
    <property type="taxonomic scope" value="Bacteria"/>
</dbReference>
<protein>
    <recommendedName>
        <fullName evidence="3">8-amino-7-oxononanoate synthase</fullName>
    </recommendedName>
</protein>
<organism evidence="1 2">
    <name type="scientific">Saccharopolyspora rectivirgula</name>
    <dbReference type="NCBI Taxonomy" id="28042"/>
    <lineage>
        <taxon>Bacteria</taxon>
        <taxon>Bacillati</taxon>
        <taxon>Actinomycetota</taxon>
        <taxon>Actinomycetes</taxon>
        <taxon>Pseudonocardiales</taxon>
        <taxon>Pseudonocardiaceae</taxon>
        <taxon>Saccharopolyspora</taxon>
    </lineage>
</organism>
<name>A0A073B2H4_9PSEU</name>
<comment type="caution">
    <text evidence="1">The sequence shown here is derived from an EMBL/GenBank/DDBJ whole genome shotgun (WGS) entry which is preliminary data.</text>
</comment>
<keyword evidence="2" id="KW-1185">Reference proteome</keyword>
<dbReference type="Proteomes" id="UP000031419">
    <property type="component" value="Unassembled WGS sequence"/>
</dbReference>
<evidence type="ECO:0008006" key="3">
    <source>
        <dbReference type="Google" id="ProtNLM"/>
    </source>
</evidence>
<evidence type="ECO:0000313" key="2">
    <source>
        <dbReference type="Proteomes" id="UP000031419"/>
    </source>
</evidence>